<name>M7TJU1_EUTLA</name>
<keyword evidence="10" id="KW-1185">Reference proteome</keyword>
<dbReference type="Gene3D" id="1.20.1250.20">
    <property type="entry name" value="MFS general substrate transporter like domains"/>
    <property type="match status" value="1"/>
</dbReference>
<dbReference type="PANTHER" id="PTHR43791">
    <property type="entry name" value="PERMEASE-RELATED"/>
    <property type="match status" value="1"/>
</dbReference>
<feature type="transmembrane region" description="Helical" evidence="7">
    <location>
        <begin position="273"/>
        <end position="293"/>
    </location>
</feature>
<dbReference type="HOGENOM" id="CLU_001265_4_0_1"/>
<feature type="transmembrane region" description="Helical" evidence="7">
    <location>
        <begin position="300"/>
        <end position="320"/>
    </location>
</feature>
<dbReference type="PANTHER" id="PTHR43791:SF43">
    <property type="entry name" value="MAJOR FACILITATOR SUPERFAMILY (MFS) PROFILE DOMAIN-CONTAINING PROTEIN"/>
    <property type="match status" value="1"/>
</dbReference>
<evidence type="ECO:0000256" key="2">
    <source>
        <dbReference type="ARBA" id="ARBA00022448"/>
    </source>
</evidence>
<dbReference type="InterPro" id="IPR011701">
    <property type="entry name" value="MFS"/>
</dbReference>
<keyword evidence="2" id="KW-0813">Transport</keyword>
<accession>M7TJU1</accession>
<dbReference type="InterPro" id="IPR036259">
    <property type="entry name" value="MFS_trans_sf"/>
</dbReference>
<dbReference type="KEGG" id="ela:UCREL1_5981"/>
<feature type="transmembrane region" description="Helical" evidence="7">
    <location>
        <begin position="45"/>
        <end position="65"/>
    </location>
</feature>
<proteinExistence type="inferred from homology"/>
<dbReference type="InterPro" id="IPR020846">
    <property type="entry name" value="MFS_dom"/>
</dbReference>
<dbReference type="OMA" id="MVMASAK"/>
<evidence type="ECO:0000256" key="4">
    <source>
        <dbReference type="ARBA" id="ARBA00022989"/>
    </source>
</evidence>
<evidence type="ECO:0000313" key="10">
    <source>
        <dbReference type="Proteomes" id="UP000012174"/>
    </source>
</evidence>
<evidence type="ECO:0000313" key="9">
    <source>
        <dbReference type="EMBL" id="EMR66995.1"/>
    </source>
</evidence>
<dbReference type="SUPFAM" id="SSF103473">
    <property type="entry name" value="MFS general substrate transporter"/>
    <property type="match status" value="1"/>
</dbReference>
<evidence type="ECO:0000256" key="5">
    <source>
        <dbReference type="ARBA" id="ARBA00023136"/>
    </source>
</evidence>
<dbReference type="Proteomes" id="UP000012174">
    <property type="component" value="Unassembled WGS sequence"/>
</dbReference>
<feature type="transmembrane region" description="Helical" evidence="7">
    <location>
        <begin position="237"/>
        <end position="261"/>
    </location>
</feature>
<dbReference type="PROSITE" id="PS50850">
    <property type="entry name" value="MFS"/>
    <property type="match status" value="1"/>
</dbReference>
<feature type="transmembrane region" description="Helical" evidence="7">
    <location>
        <begin position="97"/>
        <end position="119"/>
    </location>
</feature>
<sequence>MEAHCRSYICLGYFVKYLDQTNYLNAFVSGMQEDLNLYGNERNLLVTYFNIGIIIGTIPSQMIQLRFIRPSVWIPLCETLWSILVMVMASAKNIETLYVLRFFVGLLEACAFPGYAALLGGWYGPRQLSKRVAIFEQTQAIASMFSGYLQAALYTGLNGRLGLSGWRWLFIFDGIISIPIAVWGFFAIPDLPHTTKAFYWKGDDKEYGIKRIEALGQKPPERLTLGVIKRVYKNWRLWLFILPYLMVAQAGSGTNYFNLWLKWAGYSVVDTNILPTAGSAINLVAAFIFGAIADATGYRLTTLIVIQLLVMVSNILLSVWNIPKAALLFAFYLSFVGAAAQPIVIPGCHVSDGNSKF</sequence>
<feature type="transmembrane region" description="Helical" evidence="7">
    <location>
        <begin position="72"/>
        <end position="91"/>
    </location>
</feature>
<comment type="subcellular location">
    <subcellularLocation>
        <location evidence="1">Membrane</location>
        <topology evidence="1">Multi-pass membrane protein</topology>
    </subcellularLocation>
</comment>
<dbReference type="EMBL" id="KB706542">
    <property type="protein sequence ID" value="EMR66995.1"/>
    <property type="molecule type" value="Genomic_DNA"/>
</dbReference>
<evidence type="ECO:0000256" key="3">
    <source>
        <dbReference type="ARBA" id="ARBA00022692"/>
    </source>
</evidence>
<keyword evidence="5 7" id="KW-0472">Membrane</keyword>
<comment type="similarity">
    <text evidence="6">Belongs to the major facilitator superfamily. Allantoate permease family.</text>
</comment>
<gene>
    <name evidence="9" type="ORF">UCREL1_5981</name>
</gene>
<keyword evidence="3 7" id="KW-0812">Transmembrane</keyword>
<dbReference type="GO" id="GO:0016020">
    <property type="term" value="C:membrane"/>
    <property type="evidence" value="ECO:0007669"/>
    <property type="project" value="UniProtKB-SubCell"/>
</dbReference>
<dbReference type="Pfam" id="PF07690">
    <property type="entry name" value="MFS_1"/>
    <property type="match status" value="1"/>
</dbReference>
<dbReference type="eggNOG" id="KOG2533">
    <property type="taxonomic scope" value="Eukaryota"/>
</dbReference>
<feature type="domain" description="Major facilitator superfamily (MFS) profile" evidence="8">
    <location>
        <begin position="5"/>
        <end position="357"/>
    </location>
</feature>
<evidence type="ECO:0000256" key="7">
    <source>
        <dbReference type="SAM" id="Phobius"/>
    </source>
</evidence>
<dbReference type="AlphaFoldDB" id="M7TJU1"/>
<protein>
    <submittedName>
        <fullName evidence="9">Putative pantothenate protein</fullName>
    </submittedName>
</protein>
<evidence type="ECO:0000256" key="6">
    <source>
        <dbReference type="ARBA" id="ARBA00037968"/>
    </source>
</evidence>
<feature type="transmembrane region" description="Helical" evidence="7">
    <location>
        <begin position="140"/>
        <end position="157"/>
    </location>
</feature>
<feature type="transmembrane region" description="Helical" evidence="7">
    <location>
        <begin position="169"/>
        <end position="188"/>
    </location>
</feature>
<dbReference type="GO" id="GO:0022857">
    <property type="term" value="F:transmembrane transporter activity"/>
    <property type="evidence" value="ECO:0007669"/>
    <property type="project" value="InterPro"/>
</dbReference>
<keyword evidence="4 7" id="KW-1133">Transmembrane helix</keyword>
<evidence type="ECO:0000256" key="1">
    <source>
        <dbReference type="ARBA" id="ARBA00004141"/>
    </source>
</evidence>
<dbReference type="FunFam" id="1.20.1250.20:FF:000065">
    <property type="entry name" value="Putative MFS pantothenate transporter"/>
    <property type="match status" value="1"/>
</dbReference>
<feature type="transmembrane region" description="Helical" evidence="7">
    <location>
        <begin position="326"/>
        <end position="348"/>
    </location>
</feature>
<reference evidence="10" key="1">
    <citation type="journal article" date="2013" name="Genome Announc.">
        <title>Draft genome sequence of the grapevine dieback fungus Eutypa lata UCR-EL1.</title>
        <authorList>
            <person name="Blanco-Ulate B."/>
            <person name="Rolshausen P.E."/>
            <person name="Cantu D."/>
        </authorList>
    </citation>
    <scope>NUCLEOTIDE SEQUENCE [LARGE SCALE GENOMIC DNA]</scope>
    <source>
        <strain evidence="10">UCR-EL1</strain>
    </source>
</reference>
<dbReference type="OrthoDB" id="3639251at2759"/>
<organism evidence="9 10">
    <name type="scientific">Eutypa lata (strain UCR-EL1)</name>
    <name type="common">Grapevine dieback disease fungus</name>
    <name type="synonym">Eutypa armeniacae</name>
    <dbReference type="NCBI Taxonomy" id="1287681"/>
    <lineage>
        <taxon>Eukaryota</taxon>
        <taxon>Fungi</taxon>
        <taxon>Dikarya</taxon>
        <taxon>Ascomycota</taxon>
        <taxon>Pezizomycotina</taxon>
        <taxon>Sordariomycetes</taxon>
        <taxon>Xylariomycetidae</taxon>
        <taxon>Xylariales</taxon>
        <taxon>Diatrypaceae</taxon>
        <taxon>Eutypa</taxon>
    </lineage>
</organism>
<evidence type="ECO:0000259" key="8">
    <source>
        <dbReference type="PROSITE" id="PS50850"/>
    </source>
</evidence>